<feature type="compositionally biased region" description="Basic and acidic residues" evidence="1">
    <location>
        <begin position="172"/>
        <end position="182"/>
    </location>
</feature>
<dbReference type="EMBL" id="BSBI01000018">
    <property type="protein sequence ID" value="GLF99091.1"/>
    <property type="molecule type" value="Genomic_DNA"/>
</dbReference>
<accession>A0ABQ5P933</accession>
<dbReference type="CDD" id="cd00085">
    <property type="entry name" value="HNHc"/>
    <property type="match status" value="1"/>
</dbReference>
<dbReference type="RefSeq" id="WP_323451048.1">
    <property type="nucleotide sequence ID" value="NZ_BSBI01000018.1"/>
</dbReference>
<keyword evidence="3" id="KW-1185">Reference proteome</keyword>
<dbReference type="Proteomes" id="UP001291653">
    <property type="component" value="Unassembled WGS sequence"/>
</dbReference>
<feature type="compositionally biased region" description="Low complexity" evidence="1">
    <location>
        <begin position="83"/>
        <end position="113"/>
    </location>
</feature>
<evidence type="ECO:0000313" key="2">
    <source>
        <dbReference type="EMBL" id="GLF99091.1"/>
    </source>
</evidence>
<protein>
    <submittedName>
        <fullName evidence="2">HPC2 multi-domain protein</fullName>
    </submittedName>
</protein>
<feature type="compositionally biased region" description="Low complexity" evidence="1">
    <location>
        <begin position="237"/>
        <end position="251"/>
    </location>
</feature>
<feature type="region of interest" description="Disordered" evidence="1">
    <location>
        <begin position="1023"/>
        <end position="1051"/>
    </location>
</feature>
<gene>
    <name evidence="2" type="ORF">SYYSPA8_32360</name>
</gene>
<reference evidence="2 3" key="1">
    <citation type="submission" date="2022-10" db="EMBL/GenBank/DDBJ databases">
        <title>Draft genome sequence of Streptomyces sp. YSPA8.</title>
        <authorList>
            <person name="Moriuchi R."/>
            <person name="Dohra H."/>
            <person name="Yamamura H."/>
            <person name="Kodani S."/>
        </authorList>
    </citation>
    <scope>NUCLEOTIDE SEQUENCE [LARGE SCALE GENOMIC DNA]</scope>
    <source>
        <strain evidence="2 3">YSPA8</strain>
    </source>
</reference>
<feature type="compositionally biased region" description="Basic and acidic residues" evidence="1">
    <location>
        <begin position="195"/>
        <end position="232"/>
    </location>
</feature>
<feature type="region of interest" description="Disordered" evidence="1">
    <location>
        <begin position="1"/>
        <end position="182"/>
    </location>
</feature>
<feature type="region of interest" description="Disordered" evidence="1">
    <location>
        <begin position="1068"/>
        <end position="1094"/>
    </location>
</feature>
<evidence type="ECO:0000256" key="1">
    <source>
        <dbReference type="SAM" id="MobiDB-lite"/>
    </source>
</evidence>
<dbReference type="InterPro" id="IPR003615">
    <property type="entry name" value="HNH_nuc"/>
</dbReference>
<evidence type="ECO:0000313" key="3">
    <source>
        <dbReference type="Proteomes" id="UP001291653"/>
    </source>
</evidence>
<organism evidence="2 3">
    <name type="scientific">Streptomyces yaizuensis</name>
    <dbReference type="NCBI Taxonomy" id="2989713"/>
    <lineage>
        <taxon>Bacteria</taxon>
        <taxon>Bacillati</taxon>
        <taxon>Actinomycetota</taxon>
        <taxon>Actinomycetes</taxon>
        <taxon>Kitasatosporales</taxon>
        <taxon>Streptomycetaceae</taxon>
        <taxon>Streptomyces</taxon>
    </lineage>
</organism>
<feature type="compositionally biased region" description="Basic and acidic residues" evidence="1">
    <location>
        <begin position="1084"/>
        <end position="1093"/>
    </location>
</feature>
<name>A0ABQ5P933_9ACTN</name>
<feature type="region of interest" description="Disordered" evidence="1">
    <location>
        <begin position="195"/>
        <end position="300"/>
    </location>
</feature>
<proteinExistence type="predicted"/>
<sequence length="1159" mass="123083">MALARTRAPRPKAVAPIPAPVRDRAEAHAAGARPPGPVSNAAMAAALVSRPGSRPPGPPPGAAAQAPVGNSAVAAARGGGAPAAGPTTEPQATPAAAPAPGGAGQAAAGGARRPGPHADPKFAALKQDVRRKKRAVSSSHPPARTEADAAHAAALPPKDDAQAQGKSANAERMNEAKPKDFDKEAFIAAVEKAIKEKAPKNLDEADKFADSGKADEVRAEVQGKVGDGKEQSAGEIATTTAAPPDTSAAVPKPVTPLAADRPPGTPAPPNAANAVPDRLPPSATDLSAGPARVQGRMAAAQITEGQLRKANEPAFTQALGHKKTAEQHSATAPGRMRKAEAAELNGATAQARKAGAAAMGAISAQRVAAGRRVGAGKEGAKARDEEKRAKVATVLQGVFDVMKKDVETILSGLDKLVDDQFTAGEKEARDAFTAEHRQKMEEYKDRRYGGPGGSLRWLRDLFAGLPAEADRIFDQAREGYLRRMRQVISQVATTIGTQLGKAKKRIADGRTEMRTAVNGLPADLRAIGREAAAGFEDRFAELTQSVDDKGTELVDTLATRYTDALKSVDDEIAVERERNKGLVAKAVEAVKGVIDTILELKRLLLAVLAKAAQAVMMILTDPIGFLGNLVRAVGAGLRQFLSNIGTHLRQGIMSWLLGQATEAGIQLPAKFDTQGVLSLLASLLGLTWANIRSRITRRVPERLVAAAETALPIIAEVRRRGVAALWDDLKARVGDLRKNLLDKVIEYVVPTIVTAGITWILSLLNPASAFVRAVKLIIDVITFVVTQGRRVIEFVNAVLDAVIAIARGGSGGVPALVERALARSIPVLLGFLASLLGIGGIAAKVKQIVQALARPVNTAVDWVLDKIIGLIKKLGSKLAAKFTRKFTRKDKRTPEEQDKALGAALSDARGLVKPDSTVESLRKGLPPIRRRHKLSALTLVVEQGGQSGQGAQGAQGATSRAVHFKASINPSQTSPPVLIKGGGPGLYKARKVDDQTFTGDFANFIQSAWSRYDLLRPIDKHPGNVHFNRADGTVPRPSGTYTVPGGSTGGAQFTEAWRTELRRRADAEKDKLLRNNPQRNQPGQRDRAEKNAKNEVASQLGMAWLDLYMVNPWDEHHIKPVNWGGTNDVHNLIFIRREQHRPITSFFESIKADIRKDIS</sequence>
<comment type="caution">
    <text evidence="2">The sequence shown here is derived from an EMBL/GenBank/DDBJ whole genome shotgun (WGS) entry which is preliminary data.</text>
</comment>